<protein>
    <submittedName>
        <fullName evidence="2">Uncharacterized protein</fullName>
    </submittedName>
</protein>
<dbReference type="Proteomes" id="UP000215914">
    <property type="component" value="Unassembled WGS sequence"/>
</dbReference>
<comment type="caution">
    <text evidence="2">The sequence shown here is derived from an EMBL/GenBank/DDBJ whole genome shotgun (WGS) entry which is preliminary data.</text>
</comment>
<accession>A0A9K3HLL9</accession>
<gene>
    <name evidence="2" type="ORF">HanXRQr2_Chr11g0474841</name>
</gene>
<reference evidence="2" key="1">
    <citation type="journal article" date="2017" name="Nature">
        <title>The sunflower genome provides insights into oil metabolism, flowering and Asterid evolution.</title>
        <authorList>
            <person name="Badouin H."/>
            <person name="Gouzy J."/>
            <person name="Grassa C.J."/>
            <person name="Murat F."/>
            <person name="Staton S.E."/>
            <person name="Cottret L."/>
            <person name="Lelandais-Briere C."/>
            <person name="Owens G.L."/>
            <person name="Carrere S."/>
            <person name="Mayjonade B."/>
            <person name="Legrand L."/>
            <person name="Gill N."/>
            <person name="Kane N.C."/>
            <person name="Bowers J.E."/>
            <person name="Hubner S."/>
            <person name="Bellec A."/>
            <person name="Berard A."/>
            <person name="Berges H."/>
            <person name="Blanchet N."/>
            <person name="Boniface M.C."/>
            <person name="Brunel D."/>
            <person name="Catrice O."/>
            <person name="Chaidir N."/>
            <person name="Claudel C."/>
            <person name="Donnadieu C."/>
            <person name="Faraut T."/>
            <person name="Fievet G."/>
            <person name="Helmstetter N."/>
            <person name="King M."/>
            <person name="Knapp S.J."/>
            <person name="Lai Z."/>
            <person name="Le Paslier M.C."/>
            <person name="Lippi Y."/>
            <person name="Lorenzon L."/>
            <person name="Mandel J.R."/>
            <person name="Marage G."/>
            <person name="Marchand G."/>
            <person name="Marquand E."/>
            <person name="Bret-Mestries E."/>
            <person name="Morien E."/>
            <person name="Nambeesan S."/>
            <person name="Nguyen T."/>
            <person name="Pegot-Espagnet P."/>
            <person name="Pouilly N."/>
            <person name="Raftis F."/>
            <person name="Sallet E."/>
            <person name="Schiex T."/>
            <person name="Thomas J."/>
            <person name="Vandecasteele C."/>
            <person name="Vares D."/>
            <person name="Vear F."/>
            <person name="Vautrin S."/>
            <person name="Crespi M."/>
            <person name="Mangin B."/>
            <person name="Burke J.M."/>
            <person name="Salse J."/>
            <person name="Munos S."/>
            <person name="Vincourt P."/>
            <person name="Rieseberg L.H."/>
            <person name="Langlade N.B."/>
        </authorList>
    </citation>
    <scope>NUCLEOTIDE SEQUENCE</scope>
    <source>
        <tissue evidence="2">Leaves</tissue>
    </source>
</reference>
<evidence type="ECO:0000313" key="3">
    <source>
        <dbReference type="Proteomes" id="UP000215914"/>
    </source>
</evidence>
<keyword evidence="3" id="KW-1185">Reference proteome</keyword>
<dbReference type="EMBL" id="MNCJ02000326">
    <property type="protein sequence ID" value="KAF5780691.1"/>
    <property type="molecule type" value="Genomic_DNA"/>
</dbReference>
<dbReference type="Gramene" id="mRNA:HanXRQr2_Chr11g0474841">
    <property type="protein sequence ID" value="mRNA:HanXRQr2_Chr11g0474841"/>
    <property type="gene ID" value="HanXRQr2_Chr11g0474841"/>
</dbReference>
<organism evidence="2 3">
    <name type="scientific">Helianthus annuus</name>
    <name type="common">Common sunflower</name>
    <dbReference type="NCBI Taxonomy" id="4232"/>
    <lineage>
        <taxon>Eukaryota</taxon>
        <taxon>Viridiplantae</taxon>
        <taxon>Streptophyta</taxon>
        <taxon>Embryophyta</taxon>
        <taxon>Tracheophyta</taxon>
        <taxon>Spermatophyta</taxon>
        <taxon>Magnoliopsida</taxon>
        <taxon>eudicotyledons</taxon>
        <taxon>Gunneridae</taxon>
        <taxon>Pentapetalae</taxon>
        <taxon>asterids</taxon>
        <taxon>campanulids</taxon>
        <taxon>Asterales</taxon>
        <taxon>Asteraceae</taxon>
        <taxon>Asteroideae</taxon>
        <taxon>Heliantheae alliance</taxon>
        <taxon>Heliantheae</taxon>
        <taxon>Helianthus</taxon>
    </lineage>
</organism>
<dbReference type="AlphaFoldDB" id="A0A9K3HLL9"/>
<sequence>MTIGKPEASTVDGENFSAATSTPSSPSFSSLLLSSSSGHPIRTCNIKIGYIVKFAKTTLLFF</sequence>
<reference evidence="2" key="2">
    <citation type="submission" date="2020-06" db="EMBL/GenBank/DDBJ databases">
        <title>Helianthus annuus Genome sequencing and assembly Release 2.</title>
        <authorList>
            <person name="Gouzy J."/>
            <person name="Langlade N."/>
            <person name="Munos S."/>
        </authorList>
    </citation>
    <scope>NUCLEOTIDE SEQUENCE</scope>
    <source>
        <tissue evidence="2">Leaves</tissue>
    </source>
</reference>
<proteinExistence type="predicted"/>
<feature type="region of interest" description="Disordered" evidence="1">
    <location>
        <begin position="1"/>
        <end position="36"/>
    </location>
</feature>
<feature type="compositionally biased region" description="Low complexity" evidence="1">
    <location>
        <begin position="16"/>
        <end position="36"/>
    </location>
</feature>
<evidence type="ECO:0000256" key="1">
    <source>
        <dbReference type="SAM" id="MobiDB-lite"/>
    </source>
</evidence>
<evidence type="ECO:0000313" key="2">
    <source>
        <dbReference type="EMBL" id="KAF5780691.1"/>
    </source>
</evidence>
<name>A0A9K3HLL9_HELAN</name>